<keyword evidence="3" id="KW-0812">Transmembrane</keyword>
<organism evidence="8 9">
    <name type="scientific">Triparma laevis f. longispina</name>
    <dbReference type="NCBI Taxonomy" id="1714387"/>
    <lineage>
        <taxon>Eukaryota</taxon>
        <taxon>Sar</taxon>
        <taxon>Stramenopiles</taxon>
        <taxon>Ochrophyta</taxon>
        <taxon>Bolidophyceae</taxon>
        <taxon>Parmales</taxon>
        <taxon>Triparmaceae</taxon>
        <taxon>Triparma</taxon>
    </lineage>
</organism>
<proteinExistence type="predicted"/>
<dbReference type="AlphaFoldDB" id="A0A9W7FFW7"/>
<name>A0A9W7FFW7_9STRA</name>
<dbReference type="Pfam" id="PF00892">
    <property type="entry name" value="EamA"/>
    <property type="match status" value="1"/>
</dbReference>
<accession>A0A9W7FFW7</accession>
<feature type="domain" description="EamA" evidence="7">
    <location>
        <begin position="321"/>
        <end position="397"/>
    </location>
</feature>
<dbReference type="GO" id="GO:0005886">
    <property type="term" value="C:plasma membrane"/>
    <property type="evidence" value="ECO:0007669"/>
    <property type="project" value="UniProtKB-SubCell"/>
</dbReference>
<dbReference type="Proteomes" id="UP001165122">
    <property type="component" value="Unassembled WGS sequence"/>
</dbReference>
<evidence type="ECO:0000256" key="5">
    <source>
        <dbReference type="ARBA" id="ARBA00023136"/>
    </source>
</evidence>
<keyword evidence="4" id="KW-1133">Transmembrane helix</keyword>
<dbReference type="InterPro" id="IPR037185">
    <property type="entry name" value="EmrE-like"/>
</dbReference>
<evidence type="ECO:0000256" key="6">
    <source>
        <dbReference type="SAM" id="SignalP"/>
    </source>
</evidence>
<sequence>MTLISLRVLVLALIVSGLLLNACDAFLMIPRVPQPATRFAKPTPTTTLFSTSQPPAKPPTFELPPVVYLLSASALWGTYPSTIKSLFAAPGASVTPEEITLIRFLLMASLALLLRFTISPSSSPPPPILPISSQLKNRVPSSIYLSSLELSSISLLGTLLNTSGLSSLPALTGATLLTSLNVFTPMITSIFGANHKERTVDPLTWTGSLIALSASIYALLPDGSNDLNVLTNFGRGEFCVLGGSFFFAAAKVRLSSHLKYHDDGDLTTGRLVGQAGLAAAGLGIVDETNLVHEIDPLLRGGLGVRLEDAWRICEGWLGDVSGEQVLWVMASSFLSGAGALWCQGRGQKNVPAAKAQLFFSTQTIFAAFWALLLLHEKITNHELVGGAILVLGLTAVNFLQQRQDQQDQTESST</sequence>
<dbReference type="PANTHER" id="PTHR42920">
    <property type="entry name" value="OS03G0707200 PROTEIN-RELATED"/>
    <property type="match status" value="1"/>
</dbReference>
<dbReference type="OrthoDB" id="2017960at2759"/>
<evidence type="ECO:0000256" key="1">
    <source>
        <dbReference type="ARBA" id="ARBA00004651"/>
    </source>
</evidence>
<dbReference type="InterPro" id="IPR000620">
    <property type="entry name" value="EamA_dom"/>
</dbReference>
<feature type="chain" id="PRO_5040773833" description="EamA domain-containing protein" evidence="6">
    <location>
        <begin position="26"/>
        <end position="413"/>
    </location>
</feature>
<protein>
    <recommendedName>
        <fullName evidence="7">EamA domain-containing protein</fullName>
    </recommendedName>
</protein>
<comment type="subcellular location">
    <subcellularLocation>
        <location evidence="1">Cell membrane</location>
        <topology evidence="1">Multi-pass membrane protein</topology>
    </subcellularLocation>
</comment>
<feature type="signal peptide" evidence="6">
    <location>
        <begin position="1"/>
        <end position="25"/>
    </location>
</feature>
<evidence type="ECO:0000313" key="8">
    <source>
        <dbReference type="EMBL" id="GMI11587.1"/>
    </source>
</evidence>
<evidence type="ECO:0000256" key="3">
    <source>
        <dbReference type="ARBA" id="ARBA00022692"/>
    </source>
</evidence>
<evidence type="ECO:0000259" key="7">
    <source>
        <dbReference type="Pfam" id="PF00892"/>
    </source>
</evidence>
<gene>
    <name evidence="8" type="ORF">TrLO_g12247</name>
</gene>
<dbReference type="EMBL" id="BRXW01000165">
    <property type="protein sequence ID" value="GMI11587.1"/>
    <property type="molecule type" value="Genomic_DNA"/>
</dbReference>
<evidence type="ECO:0000313" key="9">
    <source>
        <dbReference type="Proteomes" id="UP001165122"/>
    </source>
</evidence>
<dbReference type="InterPro" id="IPR051258">
    <property type="entry name" value="Diverse_Substrate_Transporter"/>
</dbReference>
<keyword evidence="6" id="KW-0732">Signal</keyword>
<evidence type="ECO:0000256" key="4">
    <source>
        <dbReference type="ARBA" id="ARBA00022989"/>
    </source>
</evidence>
<comment type="caution">
    <text evidence="8">The sequence shown here is derived from an EMBL/GenBank/DDBJ whole genome shotgun (WGS) entry which is preliminary data.</text>
</comment>
<keyword evidence="9" id="KW-1185">Reference proteome</keyword>
<dbReference type="SUPFAM" id="SSF103481">
    <property type="entry name" value="Multidrug resistance efflux transporter EmrE"/>
    <property type="match status" value="1"/>
</dbReference>
<keyword evidence="2" id="KW-1003">Cell membrane</keyword>
<keyword evidence="5" id="KW-0472">Membrane</keyword>
<evidence type="ECO:0000256" key="2">
    <source>
        <dbReference type="ARBA" id="ARBA00022475"/>
    </source>
</evidence>
<dbReference type="PANTHER" id="PTHR42920:SF23">
    <property type="entry name" value="EAMA DOMAIN-CONTAINING PROTEIN"/>
    <property type="match status" value="1"/>
</dbReference>
<reference evidence="9" key="1">
    <citation type="journal article" date="2023" name="Commun. Biol.">
        <title>Genome analysis of Parmales, the sister group of diatoms, reveals the evolutionary specialization of diatoms from phago-mixotrophs to photoautotrophs.</title>
        <authorList>
            <person name="Ban H."/>
            <person name="Sato S."/>
            <person name="Yoshikawa S."/>
            <person name="Yamada K."/>
            <person name="Nakamura Y."/>
            <person name="Ichinomiya M."/>
            <person name="Sato N."/>
            <person name="Blanc-Mathieu R."/>
            <person name="Endo H."/>
            <person name="Kuwata A."/>
            <person name="Ogata H."/>
        </authorList>
    </citation>
    <scope>NUCLEOTIDE SEQUENCE [LARGE SCALE GENOMIC DNA]</scope>
    <source>
        <strain evidence="9">NIES 3700</strain>
    </source>
</reference>